<evidence type="ECO:0000313" key="8">
    <source>
        <dbReference type="EMBL" id="CAL4778341.1"/>
    </source>
</evidence>
<feature type="region of interest" description="Disordered" evidence="6">
    <location>
        <begin position="777"/>
        <end position="797"/>
    </location>
</feature>
<dbReference type="GO" id="GO:0042026">
    <property type="term" value="P:protein refolding"/>
    <property type="evidence" value="ECO:0007669"/>
    <property type="project" value="InterPro"/>
</dbReference>
<dbReference type="InterPro" id="IPR027409">
    <property type="entry name" value="GroEL-like_apical_dom_sf"/>
</dbReference>
<feature type="region of interest" description="Disordered" evidence="6">
    <location>
        <begin position="366"/>
        <end position="413"/>
    </location>
</feature>
<dbReference type="Pfam" id="PF00118">
    <property type="entry name" value="Cpn60_TCP1"/>
    <property type="match status" value="1"/>
</dbReference>
<dbReference type="CDD" id="cd03344">
    <property type="entry name" value="GroEL"/>
    <property type="match status" value="1"/>
</dbReference>
<dbReference type="InterPro" id="IPR001844">
    <property type="entry name" value="Cpn60/GroEL"/>
</dbReference>
<dbReference type="FunFam" id="3.50.7.10:FF:000001">
    <property type="entry name" value="60 kDa chaperonin"/>
    <property type="match status" value="1"/>
</dbReference>
<name>A0A9P1CG56_9DINO</name>
<dbReference type="InterPro" id="IPR027410">
    <property type="entry name" value="TCP-1-like_intermed_sf"/>
</dbReference>
<dbReference type="EMBL" id="CAMXCT020001543">
    <property type="protein sequence ID" value="CAL1144404.1"/>
    <property type="molecule type" value="Genomic_DNA"/>
</dbReference>
<dbReference type="NCBIfam" id="NF009488">
    <property type="entry name" value="PRK12850.1"/>
    <property type="match status" value="1"/>
</dbReference>
<evidence type="ECO:0000256" key="5">
    <source>
        <dbReference type="RuleBase" id="RU000418"/>
    </source>
</evidence>
<dbReference type="Gene3D" id="3.30.260.10">
    <property type="entry name" value="TCP-1-like chaperonin intermediate domain"/>
    <property type="match status" value="1"/>
</dbReference>
<sequence>MACSSQVPNVSGSAIKVKPGVDIWNPNVSVEQLFEGEVKGRLLLDKLFELYQVGEGRKTLRFFKDGTENNHNIPFSEKPKNLARHMEYNPRHQAGVKMQYVKSVKARGIVESVRGECWAIAPAENDGRPAPYLLLSCASLVEAYYTAIAEEPNNENLIATAKKGMEARVLSIRTPASVCRYLTTLRNQFHHGASTNFLELIRIAPQVDTALAVWKHNQGLTWKVENYESKCANYVKTHPEFGEVFPDWRLFEGARGCHQVLVTKRGQSFFDNMWDEFGQTVDFMHGRLANTVVLQCMQHVATSIIQTIYDGMSESDVNLLLMECLQLCVPQLGDDDDRAWVFDSVPKKQLVHRLFTAMNGSVTAVGGKTDGATNTRKRKASGNAPKAKAKARRTPAGSAAQGAGANEPDVNIPSDPRLNVTTIDCQYGVRNKLWLDDLMQCASHTVSSLQSQFGNFLDAETLDKTKVGIIRLGLRFAFCGDVTVTTKKGTKKYSKWSLLRPALQAHGVYLVTQVLKQHMAEIIQTGASDSHQDHAQLQELTSDPAVMFSDKTVSMNDKLIRFAAALDGWFRNEPTKILSTPQPLRVSDHASFGQLKATQLTSCTCSATTGAATSQAQSACMFHCSDPDLKDVLYQVCRCVHSTFSDSWACFVNIFLESCISGWAAPTGLEQYQLEAKHARPLSSMRATYMIQLLVDLCAKTAKSTTWANLFARLDERETQSSLVTLDSCSINGLQEFCSMWSEALECLARSSAANPVDLPAILAKAEVKPMTKEAIKLSGKTSSTNPDDAAAEDNAESPSVFSVKELAEFGQSDLVPAADQLFQLRWMISAKLTEAARTTTDANWDKLSLNITTSESKGKSTDAVSLDVEILYQLTAADEIMVSPVDENVRYWKATNLTLVFFGDIGEYIDENASGPAGKAVAPRCPQKPVTYHVLVPNESGFCYVKRIGDTEYAMLRRGLLPGECFKTKKSKAAGSAAAPKAEPKLNTIGPLACFHRKNSSDTTQGLLTHNLSHSEVLQNMQDFKDMEDMAQPAFTLAPVPSPAAPAAHALSVRGNALSTAAARARSESEATSRWPLLLCLGAVAPVLVGRRQRRIARGRTACAAKARKILYREDGRKQLLRGIDKLAETVAVTLGPRGRNVLLDKGEFSAPQIVNDGVTIAKEIELEDQVENTGVQLIRQASAKTNEVAGDGTTTATILAHAMVKSGMKQLVGGANPVQVKLGMEKAAGYIVQRIEEIAVPVSDTDMQKIKQVGSISAGGDDEAGQMIADAMEKVGGSGVISLEESQSTDTEVELTEGMNLDKGYLSPYLCLDAANPTRRVWESNNPLVLVTDQKISMAQQELIPILTLAKQMSKPLLIIAESIEKEVLATLIVNKIRGIVDCCAVQAPGFGDNRKAILQDIALVTSATYITDDLGRKLESVTAEDFGSARRITVGKDSTTIVADAPKEALEERCSQIQRQIEDTKSSYTKEQLEKRLAKLVGGVALIKVGATTETELKDKKLRLEDAINATKAAVDEGIVPGGGAALCHLSKDLRQWAAEHLAEDQLKGAVIVAESMTAPMKRIAENSGQNGDLVAEK</sequence>
<organism evidence="7">
    <name type="scientific">Cladocopium goreaui</name>
    <dbReference type="NCBI Taxonomy" id="2562237"/>
    <lineage>
        <taxon>Eukaryota</taxon>
        <taxon>Sar</taxon>
        <taxon>Alveolata</taxon>
        <taxon>Dinophyceae</taxon>
        <taxon>Suessiales</taxon>
        <taxon>Symbiodiniaceae</taxon>
        <taxon>Cladocopium</taxon>
    </lineage>
</organism>
<keyword evidence="2" id="KW-0547">Nucleotide-binding</keyword>
<reference evidence="7" key="1">
    <citation type="submission" date="2022-10" db="EMBL/GenBank/DDBJ databases">
        <authorList>
            <person name="Chen Y."/>
            <person name="Dougan E. K."/>
            <person name="Chan C."/>
            <person name="Rhodes N."/>
            <person name="Thang M."/>
        </authorList>
    </citation>
    <scope>NUCLEOTIDE SEQUENCE</scope>
</reference>
<dbReference type="PRINTS" id="PR00298">
    <property type="entry name" value="CHAPERONIN60"/>
</dbReference>
<dbReference type="OrthoDB" id="1733909at2759"/>
<dbReference type="InterPro" id="IPR002423">
    <property type="entry name" value="Cpn60/GroEL/TCP-1"/>
</dbReference>
<dbReference type="PROSITE" id="PS00296">
    <property type="entry name" value="CHAPERONINS_CPN60"/>
    <property type="match status" value="1"/>
</dbReference>
<dbReference type="InterPro" id="IPR027413">
    <property type="entry name" value="GROEL-like_equatorial_sf"/>
</dbReference>
<dbReference type="SUPFAM" id="SSF54849">
    <property type="entry name" value="GroEL-intermediate domain like"/>
    <property type="match status" value="2"/>
</dbReference>
<dbReference type="NCBIfam" id="NF000592">
    <property type="entry name" value="PRK00013.1"/>
    <property type="match status" value="1"/>
</dbReference>
<gene>
    <name evidence="7" type="ORF">C1SCF055_LOCUS17965</name>
</gene>
<evidence type="ECO:0000256" key="3">
    <source>
        <dbReference type="ARBA" id="ARBA00022840"/>
    </source>
</evidence>
<evidence type="ECO:0000313" key="9">
    <source>
        <dbReference type="Proteomes" id="UP001152797"/>
    </source>
</evidence>
<evidence type="ECO:0000256" key="1">
    <source>
        <dbReference type="ARBA" id="ARBA00006607"/>
    </source>
</evidence>
<dbReference type="NCBIfam" id="NF009489">
    <property type="entry name" value="PRK12851.1"/>
    <property type="match status" value="1"/>
</dbReference>
<reference evidence="8 9" key="2">
    <citation type="submission" date="2024-05" db="EMBL/GenBank/DDBJ databases">
        <authorList>
            <person name="Chen Y."/>
            <person name="Shah S."/>
            <person name="Dougan E. K."/>
            <person name="Thang M."/>
            <person name="Chan C."/>
        </authorList>
    </citation>
    <scope>NUCLEOTIDE SEQUENCE [LARGE SCALE GENOMIC DNA]</scope>
</reference>
<dbReference type="GO" id="GO:0140662">
    <property type="term" value="F:ATP-dependent protein folding chaperone"/>
    <property type="evidence" value="ECO:0007669"/>
    <property type="project" value="InterPro"/>
</dbReference>
<dbReference type="EMBL" id="CAMXCT010001543">
    <property type="protein sequence ID" value="CAI3991029.1"/>
    <property type="molecule type" value="Genomic_DNA"/>
</dbReference>
<dbReference type="GO" id="GO:0005524">
    <property type="term" value="F:ATP binding"/>
    <property type="evidence" value="ECO:0007669"/>
    <property type="project" value="UniProtKB-KW"/>
</dbReference>
<protein>
    <submittedName>
        <fullName evidence="8">60 kDa chaperonin 1</fullName>
    </submittedName>
</protein>
<accession>A0A9P1CG56</accession>
<dbReference type="PANTHER" id="PTHR45633">
    <property type="entry name" value="60 KDA HEAT SHOCK PROTEIN, MITOCHONDRIAL"/>
    <property type="match status" value="1"/>
</dbReference>
<feature type="non-terminal residue" evidence="7">
    <location>
        <position position="1581"/>
    </location>
</feature>
<dbReference type="EMBL" id="CAMXCT030001543">
    <property type="protein sequence ID" value="CAL4778341.1"/>
    <property type="molecule type" value="Genomic_DNA"/>
</dbReference>
<comment type="similarity">
    <text evidence="1 5">Belongs to the chaperonin (HSP60) family.</text>
</comment>
<keyword evidence="3" id="KW-0067">ATP-binding</keyword>
<dbReference type="Proteomes" id="UP001152797">
    <property type="component" value="Unassembled WGS sequence"/>
</dbReference>
<dbReference type="InterPro" id="IPR018370">
    <property type="entry name" value="Chaperonin_Cpn60_CS"/>
</dbReference>
<dbReference type="Gene3D" id="1.10.560.10">
    <property type="entry name" value="GroEL-like equatorial domain"/>
    <property type="match status" value="1"/>
</dbReference>
<dbReference type="SUPFAM" id="SSF48592">
    <property type="entry name" value="GroEL equatorial domain-like"/>
    <property type="match status" value="1"/>
</dbReference>
<evidence type="ECO:0000256" key="6">
    <source>
        <dbReference type="SAM" id="MobiDB-lite"/>
    </source>
</evidence>
<comment type="caution">
    <text evidence="7">The sequence shown here is derived from an EMBL/GenBank/DDBJ whole genome shotgun (WGS) entry which is preliminary data.</text>
</comment>
<evidence type="ECO:0000256" key="4">
    <source>
        <dbReference type="ARBA" id="ARBA00023186"/>
    </source>
</evidence>
<keyword evidence="9" id="KW-1185">Reference proteome</keyword>
<evidence type="ECO:0000256" key="2">
    <source>
        <dbReference type="ARBA" id="ARBA00022741"/>
    </source>
</evidence>
<dbReference type="NCBIfam" id="TIGR02348">
    <property type="entry name" value="GroEL"/>
    <property type="match status" value="1"/>
</dbReference>
<evidence type="ECO:0000313" key="7">
    <source>
        <dbReference type="EMBL" id="CAI3991029.1"/>
    </source>
</evidence>
<proteinExistence type="inferred from homology"/>
<dbReference type="Gene3D" id="3.50.7.10">
    <property type="entry name" value="GroEL"/>
    <property type="match status" value="1"/>
</dbReference>
<dbReference type="SUPFAM" id="SSF52029">
    <property type="entry name" value="GroEL apical domain-like"/>
    <property type="match status" value="1"/>
</dbReference>
<dbReference type="NCBIfam" id="NF009487">
    <property type="entry name" value="PRK12849.1"/>
    <property type="match status" value="1"/>
</dbReference>
<keyword evidence="4" id="KW-0143">Chaperone</keyword>